<evidence type="ECO:0000313" key="2">
    <source>
        <dbReference type="EMBL" id="KAK7734016.1"/>
    </source>
</evidence>
<evidence type="ECO:0000256" key="1">
    <source>
        <dbReference type="PIRSR" id="PIRSR600250-50"/>
    </source>
</evidence>
<gene>
    <name evidence="2" type="ORF">SLS53_008011</name>
</gene>
<dbReference type="PANTHER" id="PTHR38850:SF2">
    <property type="entry name" value="CERATO-PLATANIN"/>
    <property type="match status" value="1"/>
</dbReference>
<dbReference type="GO" id="GO:0070007">
    <property type="term" value="F:glutamic-type endopeptidase activity"/>
    <property type="evidence" value="ECO:0007669"/>
    <property type="project" value="InterPro"/>
</dbReference>
<protein>
    <submittedName>
        <fullName evidence="2">Uncharacterized protein</fullName>
    </submittedName>
</protein>
<dbReference type="SUPFAM" id="SSF49899">
    <property type="entry name" value="Concanavalin A-like lectins/glucanases"/>
    <property type="match status" value="1"/>
</dbReference>
<dbReference type="PRINTS" id="PR00977">
    <property type="entry name" value="SCYTLDPTASE"/>
</dbReference>
<dbReference type="InterPro" id="IPR000250">
    <property type="entry name" value="Peptidase_G1"/>
</dbReference>
<dbReference type="EMBL" id="JAJSPL020000044">
    <property type="protein sequence ID" value="KAK7734016.1"/>
    <property type="molecule type" value="Genomic_DNA"/>
</dbReference>
<dbReference type="GO" id="GO:0006508">
    <property type="term" value="P:proteolysis"/>
    <property type="evidence" value="ECO:0007669"/>
    <property type="project" value="InterPro"/>
</dbReference>
<dbReference type="InterPro" id="IPR013320">
    <property type="entry name" value="ConA-like_dom_sf"/>
</dbReference>
<proteinExistence type="predicted"/>
<dbReference type="InterPro" id="IPR038656">
    <property type="entry name" value="Peptidase_G1_sf"/>
</dbReference>
<dbReference type="Proteomes" id="UP001320245">
    <property type="component" value="Unassembled WGS sequence"/>
</dbReference>
<dbReference type="Gene3D" id="2.60.120.700">
    <property type="entry name" value="Peptidase G1"/>
    <property type="match status" value="1"/>
</dbReference>
<name>A0AAN9U1G2_9PEZI</name>
<dbReference type="PANTHER" id="PTHR38850">
    <property type="entry name" value="CERATO-PLATANIN"/>
    <property type="match status" value="1"/>
</dbReference>
<feature type="active site" description="Proton acceptor" evidence="1">
    <location>
        <position position="160"/>
    </location>
</feature>
<dbReference type="CDD" id="cd13426">
    <property type="entry name" value="Peptidase_G1"/>
    <property type="match status" value="1"/>
</dbReference>
<sequence>MPANSPSEGQPVNKSNIEYSSNWAGAVLVGNGYTQVTGTIAVPTIATSLRSRAKSSGSVWVGIDGDTCDTSILQTGIDWFVEGDTVTYSAWYEWYPDVVFDFSNIIISAGDSIKMIVTATSKTSGTAIIENLTTGVVVTETFIGMVDGPLCQYDAEWIVEDFEACTDACSLMPFADFGTITFTDVSAITSDTTPSTPSVPFMNMFFCTLSLLSALAVIGVKSSSLPSSGTVYVTPHSQFSSSIGVLGCKVDTNRIAYWPYWPDCTNMCIKLTFGSRSKTILHIDSSGGAHDISFDAFQYLAFDSSATASPAILNANAGVNMDYKIVDMSECSDIIKSDTGKLSFLAVNPNQIVSCKDQSGSWVADNFEVRNIANSQCQYGVDEVCTFDDTTGTSTCPSGVGTKGNVALSPAQPVIDYIAPCGVTATAGGAEPVADQCSMVTQTPAP</sequence>
<dbReference type="AlphaFoldDB" id="A0AAN9U1G2"/>
<evidence type="ECO:0000313" key="3">
    <source>
        <dbReference type="Proteomes" id="UP001320245"/>
    </source>
</evidence>
<dbReference type="Pfam" id="PF01828">
    <property type="entry name" value="Peptidase_A4"/>
    <property type="match status" value="1"/>
</dbReference>
<keyword evidence="3" id="KW-1185">Reference proteome</keyword>
<accession>A0AAN9U1G2</accession>
<comment type="caution">
    <text evidence="2">The sequence shown here is derived from an EMBL/GenBank/DDBJ whole genome shotgun (WGS) entry which is preliminary data.</text>
</comment>
<organism evidence="2 3">
    <name type="scientific">Cytospora paraplurivora</name>
    <dbReference type="NCBI Taxonomy" id="2898453"/>
    <lineage>
        <taxon>Eukaryota</taxon>
        <taxon>Fungi</taxon>
        <taxon>Dikarya</taxon>
        <taxon>Ascomycota</taxon>
        <taxon>Pezizomycotina</taxon>
        <taxon>Sordariomycetes</taxon>
        <taxon>Sordariomycetidae</taxon>
        <taxon>Diaporthales</taxon>
        <taxon>Cytosporaceae</taxon>
        <taxon>Cytospora</taxon>
    </lineage>
</organism>
<reference evidence="2 3" key="1">
    <citation type="journal article" date="2023" name="PLoS ONE">
        <title>Cytospora paraplurivora sp. nov. isolated from orchards with fruit tree decline syndrome in Ontario, Canada.</title>
        <authorList>
            <person name="Ilyukhin E."/>
            <person name="Nguyen H.D.T."/>
            <person name="Castle A.J."/>
            <person name="Ellouze W."/>
        </authorList>
    </citation>
    <scope>NUCLEOTIDE SEQUENCE [LARGE SCALE GENOMIC DNA]</scope>
    <source>
        <strain evidence="2 3">FDS-564</strain>
    </source>
</reference>